<evidence type="ECO:0000256" key="1">
    <source>
        <dbReference type="SAM" id="MobiDB-lite"/>
    </source>
</evidence>
<evidence type="ECO:0000313" key="3">
    <source>
        <dbReference type="EMBL" id="MBO8425886.1"/>
    </source>
</evidence>
<feature type="chain" id="PRO_5039468506" description="Lipoprotein" evidence="2">
    <location>
        <begin position="24"/>
        <end position="498"/>
    </location>
</feature>
<feature type="compositionally biased region" description="Low complexity" evidence="1">
    <location>
        <begin position="31"/>
        <end position="55"/>
    </location>
</feature>
<evidence type="ECO:0000313" key="4">
    <source>
        <dbReference type="Proteomes" id="UP000823634"/>
    </source>
</evidence>
<organism evidence="3 4">
    <name type="scientific">Candidatus Alloenteromonas pullistercoris</name>
    <dbReference type="NCBI Taxonomy" id="2840785"/>
    <lineage>
        <taxon>Bacteria</taxon>
        <taxon>Bacillati</taxon>
        <taxon>Bacillota</taxon>
        <taxon>Bacillota incertae sedis</taxon>
        <taxon>Candidatus Alloenteromonas</taxon>
    </lineage>
</organism>
<accession>A0A9D9GUU2</accession>
<dbReference type="EMBL" id="JADINA010000007">
    <property type="protein sequence ID" value="MBO8425886.1"/>
    <property type="molecule type" value="Genomic_DNA"/>
</dbReference>
<feature type="signal peptide" evidence="2">
    <location>
        <begin position="1"/>
        <end position="23"/>
    </location>
</feature>
<dbReference type="AlphaFoldDB" id="A0A9D9GUU2"/>
<reference evidence="3" key="1">
    <citation type="submission" date="2020-10" db="EMBL/GenBank/DDBJ databases">
        <authorList>
            <person name="Gilroy R."/>
        </authorList>
    </citation>
    <scope>NUCLEOTIDE SEQUENCE</scope>
    <source>
        <strain evidence="3">17113</strain>
    </source>
</reference>
<dbReference type="PANTHER" id="PTHR41775">
    <property type="entry name" value="SECRETED PROTEIN-RELATED"/>
    <property type="match status" value="1"/>
</dbReference>
<reference evidence="3" key="2">
    <citation type="journal article" date="2021" name="PeerJ">
        <title>Extensive microbial diversity within the chicken gut microbiome revealed by metagenomics and culture.</title>
        <authorList>
            <person name="Gilroy R."/>
            <person name="Ravi A."/>
            <person name="Getino M."/>
            <person name="Pursley I."/>
            <person name="Horton D.L."/>
            <person name="Alikhan N.F."/>
            <person name="Baker D."/>
            <person name="Gharbi K."/>
            <person name="Hall N."/>
            <person name="Watson M."/>
            <person name="Adriaenssens E.M."/>
            <person name="Foster-Nyarko E."/>
            <person name="Jarju S."/>
            <person name="Secka A."/>
            <person name="Antonio M."/>
            <person name="Oren A."/>
            <person name="Chaudhuri R.R."/>
            <person name="La Ragione R."/>
            <person name="Hildebrand F."/>
            <person name="Pallen M.J."/>
        </authorList>
    </citation>
    <scope>NUCLEOTIDE SEQUENCE</scope>
    <source>
        <strain evidence="3">17113</strain>
    </source>
</reference>
<proteinExistence type="predicted"/>
<keyword evidence="2" id="KW-0732">Signal</keyword>
<name>A0A9D9GUU2_9FIRM</name>
<protein>
    <recommendedName>
        <fullName evidence="5">Lipoprotein</fullName>
    </recommendedName>
</protein>
<feature type="region of interest" description="Disordered" evidence="1">
    <location>
        <begin position="26"/>
        <end position="55"/>
    </location>
</feature>
<gene>
    <name evidence="3" type="ORF">IAC61_01015</name>
</gene>
<dbReference type="PANTHER" id="PTHR41775:SF1">
    <property type="entry name" value="PEPTIDASE M6-LIKE DOMAIN-CONTAINING PROTEIN"/>
    <property type="match status" value="1"/>
</dbReference>
<dbReference type="PROSITE" id="PS51257">
    <property type="entry name" value="PROKAR_LIPOPROTEIN"/>
    <property type="match status" value="1"/>
</dbReference>
<sequence>MPKTPKKCSLALFPLALAALALGGCSDPTTSQSSQSGESSSPDSSSGQSGDSASGELLRGLRQSQGLDVLDSHGTTKALVVPFNFLLDDAPFQFAGLDSMQMNTQIFGSETAGTAAYYLSAASSGAFGIEGTVTLPAQSETAWLDFFQDAYNSSAEEAYANLVSELLPSVLEESPLSEYDQDGDGNIDCLILVNPFPEFNGYWTFGDETIDRLGAALLTTNVLSDVEGANRVGIITGNTSSSYYQDKDVTNRVINLITSMLGLPDYTDQTGSLEGSSRAPLGYSDPSEGVYADLNPFSKYLLGWSKPTVVYADELSGSTTVSLTSNGAPLLVAPSETGIFGEYLLIDSFAPSGLNASSNFTAPGVRIYKIDSRLVSGNGDYFYLDDFASGEFADGLVYDFAYSNSSYNLYSIYGIGDNFALCELLDATGANRHMANPIVLGDDALFHEGDVFGGESEFAGFYEDFRFDGNGVNGPELGLTIEVKSVSADGASLLLTAK</sequence>
<comment type="caution">
    <text evidence="3">The sequence shown here is derived from an EMBL/GenBank/DDBJ whole genome shotgun (WGS) entry which is preliminary data.</text>
</comment>
<dbReference type="Proteomes" id="UP000823634">
    <property type="component" value="Unassembled WGS sequence"/>
</dbReference>
<evidence type="ECO:0000256" key="2">
    <source>
        <dbReference type="SAM" id="SignalP"/>
    </source>
</evidence>
<evidence type="ECO:0008006" key="5">
    <source>
        <dbReference type="Google" id="ProtNLM"/>
    </source>
</evidence>